<feature type="transmembrane region" description="Helical" evidence="6">
    <location>
        <begin position="412"/>
        <end position="431"/>
    </location>
</feature>
<feature type="transmembrane region" description="Helical" evidence="6">
    <location>
        <begin position="24"/>
        <end position="43"/>
    </location>
</feature>
<feature type="transmembrane region" description="Helical" evidence="6">
    <location>
        <begin position="305"/>
        <end position="325"/>
    </location>
</feature>
<gene>
    <name evidence="7" type="ORF">FC43_GL001900</name>
</gene>
<dbReference type="GO" id="GO:0005886">
    <property type="term" value="C:plasma membrane"/>
    <property type="evidence" value="ECO:0007669"/>
    <property type="project" value="UniProtKB-SubCell"/>
</dbReference>
<dbReference type="CDD" id="cd13124">
    <property type="entry name" value="MATE_SpoVB_like"/>
    <property type="match status" value="1"/>
</dbReference>
<organism evidence="7 8">
    <name type="scientific">Limosilactobacillus ingluviei DSM 15946</name>
    <dbReference type="NCBI Taxonomy" id="1423760"/>
    <lineage>
        <taxon>Bacteria</taxon>
        <taxon>Bacillati</taxon>
        <taxon>Bacillota</taxon>
        <taxon>Bacilli</taxon>
        <taxon>Lactobacillales</taxon>
        <taxon>Lactobacillaceae</taxon>
        <taxon>Limosilactobacillus</taxon>
    </lineage>
</organism>
<accession>A0A0R1UNB0</accession>
<keyword evidence="5 6" id="KW-0472">Membrane</keyword>
<feature type="transmembrane region" description="Helical" evidence="6">
    <location>
        <begin position="473"/>
        <end position="495"/>
    </location>
</feature>
<evidence type="ECO:0000256" key="4">
    <source>
        <dbReference type="ARBA" id="ARBA00022989"/>
    </source>
</evidence>
<evidence type="ECO:0000256" key="3">
    <source>
        <dbReference type="ARBA" id="ARBA00022692"/>
    </source>
</evidence>
<feature type="transmembrane region" description="Helical" evidence="6">
    <location>
        <begin position="63"/>
        <end position="85"/>
    </location>
</feature>
<sequence>MREDEQVTASSTNDAKAKMLSGSAWMTAGSITSRILGAIYIIPWTTWLGAYSTQANALYAQGYNIYSVALTIATAGIPSAISKLVAHYNGIDEYEVSRRLYRSGMYVSMAMGIVCATVMLFGANLLNNGDANVTPVIQSLAWAVLVIPPMSITRGFLQGYNWMAPSALSQFIEQLFRVVYMLAATYFIMKLQPTHWVQAVTQSTFAAFIGALGAILVLGAAYLRRLGYMRRLAAAGKQDQSVQTRKLIFKIIYQSIPFIVIEAGIAIFQLIDQYSFKRILTLMGGFSNYEINTIYALFAFNANKLYMIVISLASAMAATAIPLMAMARAQNDQQSMRDQIENGLLLFYFVMIPASLGMAAVAQQVYTVFYRYDAAGVTILEFASFMAIPLGLYTVGAAMMQGLSENKKMMKFLAIGIGLKLILQVPLVMFLKGMGPLLATGIAMSVINYLILHSFNMEFTLRFNRMAKPTNQILAYSLIMFAAVKLVMLGMNLIVDPHGRYMAFFALLPGMAIGIAVFGYLALRYRLVDEIMGPGRAAGFRRKLRITPA</sequence>
<feature type="transmembrane region" description="Helical" evidence="6">
    <location>
        <begin position="378"/>
        <end position="400"/>
    </location>
</feature>
<evidence type="ECO:0000313" key="8">
    <source>
        <dbReference type="Proteomes" id="UP000050816"/>
    </source>
</evidence>
<keyword evidence="3 6" id="KW-0812">Transmembrane</keyword>
<feature type="transmembrane region" description="Helical" evidence="6">
    <location>
        <begin position="247"/>
        <end position="271"/>
    </location>
</feature>
<name>A0A0R1UNB0_9LACO</name>
<evidence type="ECO:0000256" key="6">
    <source>
        <dbReference type="SAM" id="Phobius"/>
    </source>
</evidence>
<dbReference type="AlphaFoldDB" id="A0A0R1UNB0"/>
<evidence type="ECO:0000256" key="5">
    <source>
        <dbReference type="ARBA" id="ARBA00023136"/>
    </source>
</evidence>
<comment type="subcellular location">
    <subcellularLocation>
        <location evidence="1">Cell membrane</location>
        <topology evidence="1">Multi-pass membrane protein</topology>
    </subcellularLocation>
</comment>
<dbReference type="Pfam" id="PF01943">
    <property type="entry name" value="Polysacc_synt"/>
    <property type="match status" value="1"/>
</dbReference>
<evidence type="ECO:0000313" key="7">
    <source>
        <dbReference type="EMBL" id="KRL92453.1"/>
    </source>
</evidence>
<feature type="transmembrane region" description="Helical" evidence="6">
    <location>
        <begin position="106"/>
        <end position="127"/>
    </location>
</feature>
<feature type="transmembrane region" description="Helical" evidence="6">
    <location>
        <begin position="501"/>
        <end position="523"/>
    </location>
</feature>
<dbReference type="InterPro" id="IPR024923">
    <property type="entry name" value="PG_synth_SpoVB"/>
</dbReference>
<dbReference type="PIRSF" id="PIRSF038958">
    <property type="entry name" value="PG_synth_SpoVB"/>
    <property type="match status" value="1"/>
</dbReference>
<feature type="transmembrane region" description="Helical" evidence="6">
    <location>
        <begin position="178"/>
        <end position="197"/>
    </location>
</feature>
<evidence type="ECO:0000256" key="2">
    <source>
        <dbReference type="ARBA" id="ARBA00022475"/>
    </source>
</evidence>
<feature type="transmembrane region" description="Helical" evidence="6">
    <location>
        <begin position="437"/>
        <end position="461"/>
    </location>
</feature>
<keyword evidence="4 6" id="KW-1133">Transmembrane helix</keyword>
<dbReference type="PANTHER" id="PTHR30250">
    <property type="entry name" value="PST FAMILY PREDICTED COLANIC ACID TRANSPORTER"/>
    <property type="match status" value="1"/>
</dbReference>
<dbReference type="Proteomes" id="UP000050816">
    <property type="component" value="Unassembled WGS sequence"/>
</dbReference>
<reference evidence="7 8" key="1">
    <citation type="journal article" date="2015" name="Genome Announc.">
        <title>Expanding the biotechnology potential of lactobacilli through comparative genomics of 213 strains and associated genera.</title>
        <authorList>
            <person name="Sun Z."/>
            <person name="Harris H.M."/>
            <person name="McCann A."/>
            <person name="Guo C."/>
            <person name="Argimon S."/>
            <person name="Zhang W."/>
            <person name="Yang X."/>
            <person name="Jeffery I.B."/>
            <person name="Cooney J.C."/>
            <person name="Kagawa T.F."/>
            <person name="Liu W."/>
            <person name="Song Y."/>
            <person name="Salvetti E."/>
            <person name="Wrobel A."/>
            <person name="Rasinkangas P."/>
            <person name="Parkhill J."/>
            <person name="Rea M.C."/>
            <person name="O'Sullivan O."/>
            <person name="Ritari J."/>
            <person name="Douillard F.P."/>
            <person name="Paul Ross R."/>
            <person name="Yang R."/>
            <person name="Briner A.E."/>
            <person name="Felis G.E."/>
            <person name="de Vos W.M."/>
            <person name="Barrangou R."/>
            <person name="Klaenhammer T.R."/>
            <person name="Caufield P.W."/>
            <person name="Cui Y."/>
            <person name="Zhang H."/>
            <person name="O'Toole P.W."/>
        </authorList>
    </citation>
    <scope>NUCLEOTIDE SEQUENCE [LARGE SCALE GENOMIC DNA]</scope>
    <source>
        <strain evidence="7 8">DSM 15946</strain>
    </source>
</reference>
<dbReference type="InterPro" id="IPR050833">
    <property type="entry name" value="Poly_Biosynth_Transport"/>
</dbReference>
<dbReference type="EMBL" id="AZFK01000004">
    <property type="protein sequence ID" value="KRL92453.1"/>
    <property type="molecule type" value="Genomic_DNA"/>
</dbReference>
<keyword evidence="2" id="KW-1003">Cell membrane</keyword>
<evidence type="ECO:0000256" key="1">
    <source>
        <dbReference type="ARBA" id="ARBA00004651"/>
    </source>
</evidence>
<proteinExistence type="predicted"/>
<dbReference type="PANTHER" id="PTHR30250:SF21">
    <property type="entry name" value="LIPID II FLIPPASE MURJ"/>
    <property type="match status" value="1"/>
</dbReference>
<feature type="transmembrane region" description="Helical" evidence="6">
    <location>
        <begin position="345"/>
        <end position="366"/>
    </location>
</feature>
<comment type="caution">
    <text evidence="7">The sequence shown here is derived from an EMBL/GenBank/DDBJ whole genome shotgun (WGS) entry which is preliminary data.</text>
</comment>
<feature type="transmembrane region" description="Helical" evidence="6">
    <location>
        <begin position="203"/>
        <end position="223"/>
    </location>
</feature>
<dbReference type="RefSeq" id="WP_056953307.1">
    <property type="nucleotide sequence ID" value="NZ_AZFK01000004.1"/>
</dbReference>
<feature type="transmembrane region" description="Helical" evidence="6">
    <location>
        <begin position="139"/>
        <end position="157"/>
    </location>
</feature>
<dbReference type="InterPro" id="IPR002797">
    <property type="entry name" value="Polysacc_synth"/>
</dbReference>
<dbReference type="PATRIC" id="fig|1423760.3.peg.1989"/>
<protein>
    <submittedName>
        <fullName evidence="7">Polysaccharide biosynthesis protein</fullName>
    </submittedName>
</protein>